<dbReference type="EMBL" id="CAIX01000035">
    <property type="protein sequence ID" value="CCI42535.1"/>
    <property type="molecule type" value="Genomic_DNA"/>
</dbReference>
<dbReference type="InParanoid" id="A0A024G7L4"/>
<comment type="caution">
    <text evidence="1">The sequence shown here is derived from an EMBL/GenBank/DDBJ whole genome shotgun (WGS) entry which is preliminary data.</text>
</comment>
<dbReference type="OrthoDB" id="58806at2759"/>
<keyword evidence="2" id="KW-1185">Reference proteome</keyword>
<reference evidence="1 2" key="1">
    <citation type="submission" date="2012-05" db="EMBL/GenBank/DDBJ databases">
        <title>Recombination and specialization in a pathogen metapopulation.</title>
        <authorList>
            <person name="Gardiner A."/>
            <person name="Kemen E."/>
            <person name="Schultz-Larsen T."/>
            <person name="MacLean D."/>
            <person name="Van Oosterhout C."/>
            <person name="Jones J.D.G."/>
        </authorList>
    </citation>
    <scope>NUCLEOTIDE SEQUENCE [LARGE SCALE GENOMIC DNA]</scope>
    <source>
        <strain evidence="1 2">Ac Nc2</strain>
    </source>
</reference>
<sequence>MMHHYKADIHYKSWKKGTSQSHRPIVFLNTCNHLIGEYDINVSLTKFEWSDYPIAPGNFEGANAYAKMHIPTKCNLYSLTFFWKTRNGGKFAGRRRVRWITKAGDSIYMFDPTLSQDLWWNNAYHMNEMTQNKKCEKRIDF</sequence>
<accession>A0A024G7L4</accession>
<gene>
    <name evidence="1" type="ORF">BN9_033190</name>
</gene>
<protein>
    <submittedName>
        <fullName evidence="1">Uncharacterized protein</fullName>
    </submittedName>
</protein>
<proteinExistence type="predicted"/>
<name>A0A024G7L4_9STRA</name>
<evidence type="ECO:0000313" key="1">
    <source>
        <dbReference type="EMBL" id="CCI42535.1"/>
    </source>
</evidence>
<dbReference type="AlphaFoldDB" id="A0A024G7L4"/>
<dbReference type="Proteomes" id="UP000053237">
    <property type="component" value="Unassembled WGS sequence"/>
</dbReference>
<evidence type="ECO:0000313" key="2">
    <source>
        <dbReference type="Proteomes" id="UP000053237"/>
    </source>
</evidence>
<organism evidence="1 2">
    <name type="scientific">Albugo candida</name>
    <dbReference type="NCBI Taxonomy" id="65357"/>
    <lineage>
        <taxon>Eukaryota</taxon>
        <taxon>Sar</taxon>
        <taxon>Stramenopiles</taxon>
        <taxon>Oomycota</taxon>
        <taxon>Peronosporomycetes</taxon>
        <taxon>Albuginales</taxon>
        <taxon>Albuginaceae</taxon>
        <taxon>Albugo</taxon>
    </lineage>
</organism>